<dbReference type="Proteomes" id="UP001199106">
    <property type="component" value="Unassembled WGS sequence"/>
</dbReference>
<protein>
    <submittedName>
        <fullName evidence="2">Uncharacterized protein</fullName>
    </submittedName>
</protein>
<sequence length="151" mass="16234">MSNLQYSMSALDPTAEPIPSPSPLIQPSPPSTANAKAESTTNLLTTLCAHRIMLTDLYLAQNNAYVSAYTAFAMQCAAGDMAFTEMKNAVAKLLGQQKEMLLFQTFLWSFQALVVGLEGDEVDNGCAAGRRGTMIGNEGGRPAKGFNDMWC</sequence>
<feature type="region of interest" description="Disordered" evidence="1">
    <location>
        <begin position="1"/>
        <end position="37"/>
    </location>
</feature>
<feature type="compositionally biased region" description="Pro residues" evidence="1">
    <location>
        <begin position="16"/>
        <end position="30"/>
    </location>
</feature>
<keyword evidence="3" id="KW-1185">Reference proteome</keyword>
<comment type="caution">
    <text evidence="2">The sequence shown here is derived from an EMBL/GenBank/DDBJ whole genome shotgun (WGS) entry which is preliminary data.</text>
</comment>
<proteinExistence type="predicted"/>
<evidence type="ECO:0000313" key="2">
    <source>
        <dbReference type="EMBL" id="KAG9194865.1"/>
    </source>
</evidence>
<evidence type="ECO:0000313" key="3">
    <source>
        <dbReference type="Proteomes" id="UP001199106"/>
    </source>
</evidence>
<dbReference type="EMBL" id="JAANER010000002">
    <property type="protein sequence ID" value="KAG9194865.1"/>
    <property type="molecule type" value="Genomic_DNA"/>
</dbReference>
<gene>
    <name evidence="2" type="ORF">G6011_04900</name>
</gene>
<name>A0AAD4IHR1_9PLEO</name>
<organism evidence="2 3">
    <name type="scientific">Alternaria panax</name>
    <dbReference type="NCBI Taxonomy" id="48097"/>
    <lineage>
        <taxon>Eukaryota</taxon>
        <taxon>Fungi</taxon>
        <taxon>Dikarya</taxon>
        <taxon>Ascomycota</taxon>
        <taxon>Pezizomycotina</taxon>
        <taxon>Dothideomycetes</taxon>
        <taxon>Pleosporomycetidae</taxon>
        <taxon>Pleosporales</taxon>
        <taxon>Pleosporineae</taxon>
        <taxon>Pleosporaceae</taxon>
        <taxon>Alternaria</taxon>
        <taxon>Alternaria sect. Panax</taxon>
    </lineage>
</organism>
<dbReference type="AlphaFoldDB" id="A0AAD4IHR1"/>
<accession>A0AAD4IHR1</accession>
<evidence type="ECO:0000256" key="1">
    <source>
        <dbReference type="SAM" id="MobiDB-lite"/>
    </source>
</evidence>
<reference evidence="2" key="1">
    <citation type="submission" date="2021-07" db="EMBL/GenBank/DDBJ databases">
        <title>Genome Resource of American Ginseng Black Spot Pathogen Alternaria panax.</title>
        <authorList>
            <person name="Qiu C."/>
            <person name="Wang W."/>
            <person name="Liu Z."/>
        </authorList>
    </citation>
    <scope>NUCLEOTIDE SEQUENCE</scope>
    <source>
        <strain evidence="2">BNCC115425</strain>
    </source>
</reference>